<evidence type="ECO:0000256" key="3">
    <source>
        <dbReference type="SAM" id="MobiDB-lite"/>
    </source>
</evidence>
<evidence type="ECO:0000256" key="1">
    <source>
        <dbReference type="ARBA" id="ARBA00022884"/>
    </source>
</evidence>
<sequence>MADKLAMEGESEVATNDDAEMTSKNTEEDVCSTKEKQENNELTDESVSMSEDESQWKKSMRLFHNGRFVQITHLSDVIEEKDIRDFLFFLDIKDVEINKATASAKVILEKPETFDPLICTTEVPTLLKGKKVVVQFSNAENFLCVSNLPLTFGEKDFNQLVEKFGPVERSFLVYDHETDQSKGYGLVEYCSRAVACQAKSLLNLKQLDSGFLYCEWLDHKLITYSSLYSRCLFVTRLPADFRDLTSFRKFFSEIATPIYCQLSLRNELSARFGLVEFANQKDADETQKKFDGREHGGQKLRVSFGQPGFTAVKLFDKLVADMDSKTRNKSGLLPTPAFPAQVLHQLRMAAMKNAQAQVLKKLLPNNMMQMQPRPIQQQAGNRAPWPLRAPNFRLQNWISPVLPNTIRGPTQNPPNLQTSFTWNQNLQSQVSSSGLPTHTVRNMHPMAQNLVSAQSNVIRPQPPALTNTTPNHHALLNTQLNQTASIQRFRQPQVMVGNTSTSFQNSLAAVNNQMAQNLIQQKLQHSLNQQLLSARNGLAASTGAPQQQQLNLLQNRDLSSLMQNRAAGEPRPPAVNTFTSASNEILKNSNVARIDQCNAALLAQQLNQQQQLGLAGGARSVTGRGMNVPNNPPNLQQLLVNLQTKNYFSGPSAPTSHPSLLNSVAGRSNTTLPGRGIGQSPTQSFQWGSPGNSLNTSSSAYLRPPFLNGIPHTPVGQKRKLHYLLPSPEPSPKNNYVGQHSQGIGGHYSESYLSNKRLKL</sequence>
<dbReference type="RefSeq" id="XP_013784427.1">
    <property type="nucleotide sequence ID" value="XM_013928973.2"/>
</dbReference>
<dbReference type="GeneID" id="106468542"/>
<feature type="region of interest" description="Disordered" evidence="3">
    <location>
        <begin position="1"/>
        <end position="51"/>
    </location>
</feature>
<dbReference type="Pfam" id="PF00076">
    <property type="entry name" value="RRM_1"/>
    <property type="match status" value="2"/>
</dbReference>
<organism evidence="5 6">
    <name type="scientific">Limulus polyphemus</name>
    <name type="common">Atlantic horseshoe crab</name>
    <dbReference type="NCBI Taxonomy" id="6850"/>
    <lineage>
        <taxon>Eukaryota</taxon>
        <taxon>Metazoa</taxon>
        <taxon>Ecdysozoa</taxon>
        <taxon>Arthropoda</taxon>
        <taxon>Chelicerata</taxon>
        <taxon>Merostomata</taxon>
        <taxon>Xiphosura</taxon>
        <taxon>Limulidae</taxon>
        <taxon>Limulus</taxon>
    </lineage>
</organism>
<accession>A0ABM1BLI9</accession>
<proteinExistence type="predicted"/>
<dbReference type="CDD" id="cd12390">
    <property type="entry name" value="RRM3_RAVER"/>
    <property type="match status" value="1"/>
</dbReference>
<reference evidence="6" key="1">
    <citation type="submission" date="2025-08" db="UniProtKB">
        <authorList>
            <consortium name="RefSeq"/>
        </authorList>
    </citation>
    <scope>IDENTIFICATION</scope>
    <source>
        <tissue evidence="6">Muscle</tissue>
    </source>
</reference>
<keyword evidence="1 2" id="KW-0694">RNA-binding</keyword>
<evidence type="ECO:0000313" key="5">
    <source>
        <dbReference type="Proteomes" id="UP000694941"/>
    </source>
</evidence>
<feature type="compositionally biased region" description="Polar residues" evidence="3">
    <location>
        <begin position="679"/>
        <end position="693"/>
    </location>
</feature>
<feature type="region of interest" description="Disordered" evidence="3">
    <location>
        <begin position="668"/>
        <end position="693"/>
    </location>
</feature>
<name>A0ABM1BLI9_LIMPO</name>
<feature type="region of interest" description="Disordered" evidence="3">
    <location>
        <begin position="725"/>
        <end position="749"/>
    </location>
</feature>
<protein>
    <submittedName>
        <fullName evidence="6">Ribonucleoprotein PTB-binding 1-like isoform X1</fullName>
    </submittedName>
</protein>
<dbReference type="PANTHER" id="PTHR48025:SF1">
    <property type="entry name" value="RRM DOMAIN-CONTAINING PROTEIN"/>
    <property type="match status" value="1"/>
</dbReference>
<dbReference type="PANTHER" id="PTHR48025">
    <property type="entry name" value="OS02G0815200 PROTEIN"/>
    <property type="match status" value="1"/>
</dbReference>
<dbReference type="InterPro" id="IPR035979">
    <property type="entry name" value="RBD_domain_sf"/>
</dbReference>
<feature type="compositionally biased region" description="Polar residues" evidence="3">
    <location>
        <begin position="732"/>
        <end position="742"/>
    </location>
</feature>
<gene>
    <name evidence="6" type="primary">LOC106468542</name>
</gene>
<dbReference type="InterPro" id="IPR000504">
    <property type="entry name" value="RRM_dom"/>
</dbReference>
<evidence type="ECO:0000256" key="2">
    <source>
        <dbReference type="PROSITE-ProRule" id="PRU00176"/>
    </source>
</evidence>
<dbReference type="InterPro" id="IPR050502">
    <property type="entry name" value="Euk_RNA-bind_prot"/>
</dbReference>
<feature type="domain" description="RRM" evidence="4">
    <location>
        <begin position="230"/>
        <end position="307"/>
    </location>
</feature>
<feature type="domain" description="RRM" evidence="4">
    <location>
        <begin position="141"/>
        <end position="219"/>
    </location>
</feature>
<evidence type="ECO:0000313" key="6">
    <source>
        <dbReference type="RefSeq" id="XP_013784427.1"/>
    </source>
</evidence>
<dbReference type="InterPro" id="IPR012677">
    <property type="entry name" value="Nucleotide-bd_a/b_plait_sf"/>
</dbReference>
<dbReference type="SMART" id="SM00360">
    <property type="entry name" value="RRM"/>
    <property type="match status" value="2"/>
</dbReference>
<dbReference type="PROSITE" id="PS50102">
    <property type="entry name" value="RRM"/>
    <property type="match status" value="2"/>
</dbReference>
<dbReference type="SUPFAM" id="SSF54928">
    <property type="entry name" value="RNA-binding domain, RBD"/>
    <property type="match status" value="1"/>
</dbReference>
<evidence type="ECO:0000259" key="4">
    <source>
        <dbReference type="PROSITE" id="PS50102"/>
    </source>
</evidence>
<feature type="compositionally biased region" description="Basic and acidic residues" evidence="3">
    <location>
        <begin position="25"/>
        <end position="39"/>
    </location>
</feature>
<feature type="compositionally biased region" description="Acidic residues" evidence="3">
    <location>
        <begin position="9"/>
        <end position="20"/>
    </location>
</feature>
<dbReference type="Proteomes" id="UP000694941">
    <property type="component" value="Unplaced"/>
</dbReference>
<keyword evidence="5" id="KW-1185">Reference proteome</keyword>
<dbReference type="Gene3D" id="3.30.70.330">
    <property type="match status" value="3"/>
</dbReference>